<keyword evidence="1" id="KW-0489">Methyltransferase</keyword>
<dbReference type="GO" id="GO:0032259">
    <property type="term" value="P:methylation"/>
    <property type="evidence" value="ECO:0007669"/>
    <property type="project" value="UniProtKB-KW"/>
</dbReference>
<keyword evidence="1" id="KW-0808">Transferase</keyword>
<dbReference type="RefSeq" id="WP_072696774.1">
    <property type="nucleotide sequence ID" value="NZ_FRDI01000004.1"/>
</dbReference>
<dbReference type="InterPro" id="IPR029063">
    <property type="entry name" value="SAM-dependent_MTases_sf"/>
</dbReference>
<dbReference type="SUPFAM" id="SSF53335">
    <property type="entry name" value="S-adenosyl-L-methionine-dependent methyltransferases"/>
    <property type="match status" value="1"/>
</dbReference>
<accession>A0A1M7SNR9</accession>
<dbReference type="GO" id="GO:0008168">
    <property type="term" value="F:methyltransferase activity"/>
    <property type="evidence" value="ECO:0007669"/>
    <property type="project" value="UniProtKB-KW"/>
</dbReference>
<evidence type="ECO:0000313" key="1">
    <source>
        <dbReference type="EMBL" id="SHN60147.1"/>
    </source>
</evidence>
<dbReference type="GO" id="GO:0003676">
    <property type="term" value="F:nucleic acid binding"/>
    <property type="evidence" value="ECO:0007669"/>
    <property type="project" value="InterPro"/>
</dbReference>
<dbReference type="PROSITE" id="PS00092">
    <property type="entry name" value="N6_MTASE"/>
    <property type="match status" value="1"/>
</dbReference>
<dbReference type="Proteomes" id="UP000186469">
    <property type="component" value="Unassembled WGS sequence"/>
</dbReference>
<dbReference type="AlphaFoldDB" id="A0A1M7SNR9"/>
<dbReference type="EMBL" id="FRDI01000004">
    <property type="protein sequence ID" value="SHN60147.1"/>
    <property type="molecule type" value="Genomic_DNA"/>
</dbReference>
<organism evidence="1 2">
    <name type="scientific">Desulfovibrio litoralis DSM 11393</name>
    <dbReference type="NCBI Taxonomy" id="1121455"/>
    <lineage>
        <taxon>Bacteria</taxon>
        <taxon>Pseudomonadati</taxon>
        <taxon>Thermodesulfobacteriota</taxon>
        <taxon>Desulfovibrionia</taxon>
        <taxon>Desulfovibrionales</taxon>
        <taxon>Desulfovibrionaceae</taxon>
        <taxon>Desulfovibrio</taxon>
    </lineage>
</organism>
<dbReference type="STRING" id="1121455.SAMN02745728_01088"/>
<dbReference type="PANTHER" id="PTHR47739">
    <property type="entry name" value="TRNA1(VAL) (ADENINE(37)-N6)-METHYLTRANSFERASE"/>
    <property type="match status" value="1"/>
</dbReference>
<keyword evidence="2" id="KW-1185">Reference proteome</keyword>
<protein>
    <submittedName>
        <fullName evidence="1">tRNA1(Val) A37 N6-methylase TrmN6</fullName>
    </submittedName>
</protein>
<dbReference type="InterPro" id="IPR002052">
    <property type="entry name" value="DNA_methylase_N6_adenine_CS"/>
</dbReference>
<dbReference type="Gene3D" id="3.40.50.150">
    <property type="entry name" value="Vaccinia Virus protein VP39"/>
    <property type="match status" value="1"/>
</dbReference>
<name>A0A1M7SNR9_9BACT</name>
<reference evidence="1 2" key="1">
    <citation type="submission" date="2016-12" db="EMBL/GenBank/DDBJ databases">
        <authorList>
            <person name="Song W.-J."/>
            <person name="Kurnit D.M."/>
        </authorList>
    </citation>
    <scope>NUCLEOTIDE SEQUENCE [LARGE SCALE GENOMIC DNA]</scope>
    <source>
        <strain evidence="1 2">DSM 11393</strain>
    </source>
</reference>
<sequence>MIFSKNTISSQQESRTLFPRALIQPEGSFRFSAEALLLASFVYDCENSCKDTSANVSANASTYEQKKKILNFADLGTGCGVIPFALFLLNQNNSKNKTPLLFADGYELIPDLCKAALKNALNLGFNEFFNIINLDLSKEFSALKKLQKPLSLQGLKQLHNKSLITNQYDFIVTNPPYRLSQCGKVPQSELRRIALFEERGSLKSFALFAKHKLKKQGALYCVYPTNRKDYLLNQLTELNLYPKRILHIYGNENKVAPFFLIEAINELPVKPSFLPPLTLYRNNCVTKEALDFCPFLSCNQKRN</sequence>
<dbReference type="OrthoDB" id="5489421at2"/>
<dbReference type="PANTHER" id="PTHR47739:SF1">
    <property type="entry name" value="TRNA1(VAL) (ADENINE(37)-N6)-METHYLTRANSFERASE"/>
    <property type="match status" value="1"/>
</dbReference>
<evidence type="ECO:0000313" key="2">
    <source>
        <dbReference type="Proteomes" id="UP000186469"/>
    </source>
</evidence>
<proteinExistence type="predicted"/>
<gene>
    <name evidence="1" type="ORF">SAMN02745728_01088</name>
</gene>
<dbReference type="InterPro" id="IPR050210">
    <property type="entry name" value="tRNA_Adenine-N(6)_MTase"/>
</dbReference>